<sequence>MGDAAGAFGGSAAVRATDLDGPPGLASVFDMLSSSLDAVTFSIAAALPGALWPTPGPVFPLGGAGATGKGDAACALDGAAAATARVTPRLRWRLAVSLMRLTQALNPPGRVASCTPFTASRRPGPTELEGFRMLERGMQTTLRTKHRNVLTRGDDVADHQRRVDEGPLHHDEDSAAVVRRLDFHPEGAAGDGERDRPDVRHVLRRAKEDAPPVPKPPETDKEYRRPRRDPEASRNGRLRG</sequence>
<organism evidence="2 3">
    <name type="scientific">Thalassiosira oceanica</name>
    <name type="common">Marine diatom</name>
    <dbReference type="NCBI Taxonomy" id="159749"/>
    <lineage>
        <taxon>Eukaryota</taxon>
        <taxon>Sar</taxon>
        <taxon>Stramenopiles</taxon>
        <taxon>Ochrophyta</taxon>
        <taxon>Bacillariophyta</taxon>
        <taxon>Coscinodiscophyceae</taxon>
        <taxon>Thalassiosirophycidae</taxon>
        <taxon>Thalassiosirales</taxon>
        <taxon>Thalassiosiraceae</taxon>
        <taxon>Thalassiosira</taxon>
    </lineage>
</organism>
<evidence type="ECO:0000313" key="3">
    <source>
        <dbReference type="Proteomes" id="UP000266841"/>
    </source>
</evidence>
<comment type="caution">
    <text evidence="2">The sequence shown here is derived from an EMBL/GenBank/DDBJ whole genome shotgun (WGS) entry which is preliminary data.</text>
</comment>
<dbReference type="AlphaFoldDB" id="K0SQP9"/>
<evidence type="ECO:0000256" key="1">
    <source>
        <dbReference type="SAM" id="MobiDB-lite"/>
    </source>
</evidence>
<feature type="compositionally biased region" description="Basic and acidic residues" evidence="1">
    <location>
        <begin position="152"/>
        <end position="210"/>
    </location>
</feature>
<dbReference type="EMBL" id="AGNL01020819">
    <property type="protein sequence ID" value="EJK60647.1"/>
    <property type="molecule type" value="Genomic_DNA"/>
</dbReference>
<proteinExistence type="predicted"/>
<name>K0SQP9_THAOC</name>
<reference evidence="2 3" key="1">
    <citation type="journal article" date="2012" name="Genome Biol.">
        <title>Genome and low-iron response of an oceanic diatom adapted to chronic iron limitation.</title>
        <authorList>
            <person name="Lommer M."/>
            <person name="Specht M."/>
            <person name="Roy A.S."/>
            <person name="Kraemer L."/>
            <person name="Andreson R."/>
            <person name="Gutowska M.A."/>
            <person name="Wolf J."/>
            <person name="Bergner S.V."/>
            <person name="Schilhabel M.B."/>
            <person name="Klostermeier U.C."/>
            <person name="Beiko R.G."/>
            <person name="Rosenstiel P."/>
            <person name="Hippler M."/>
            <person name="Laroche J."/>
        </authorList>
    </citation>
    <scope>NUCLEOTIDE SEQUENCE [LARGE SCALE GENOMIC DNA]</scope>
    <source>
        <strain evidence="2 3">CCMP1005</strain>
    </source>
</reference>
<gene>
    <name evidence="2" type="ORF">THAOC_18960</name>
</gene>
<protein>
    <submittedName>
        <fullName evidence="2">Uncharacterized protein</fullName>
    </submittedName>
</protein>
<feature type="compositionally biased region" description="Basic and acidic residues" evidence="1">
    <location>
        <begin position="217"/>
        <end position="234"/>
    </location>
</feature>
<feature type="region of interest" description="Disordered" evidence="1">
    <location>
        <begin position="150"/>
        <end position="240"/>
    </location>
</feature>
<evidence type="ECO:0000313" key="2">
    <source>
        <dbReference type="EMBL" id="EJK60647.1"/>
    </source>
</evidence>
<keyword evidence="3" id="KW-1185">Reference proteome</keyword>
<accession>K0SQP9</accession>
<dbReference type="Proteomes" id="UP000266841">
    <property type="component" value="Unassembled WGS sequence"/>
</dbReference>